<keyword evidence="5 7" id="KW-1133">Transmembrane helix</keyword>
<feature type="transmembrane region" description="Helical" evidence="7">
    <location>
        <begin position="304"/>
        <end position="331"/>
    </location>
</feature>
<comment type="subcellular location">
    <subcellularLocation>
        <location evidence="1">Cell inner membrane</location>
    </subcellularLocation>
</comment>
<feature type="transmembrane region" description="Helical" evidence="7">
    <location>
        <begin position="142"/>
        <end position="162"/>
    </location>
</feature>
<reference evidence="8 9" key="1">
    <citation type="submission" date="2019-09" db="EMBL/GenBank/DDBJ databases">
        <authorList>
            <person name="Li Y."/>
        </authorList>
    </citation>
    <scope>NUCLEOTIDE SEQUENCE [LARGE SCALE GENOMIC DNA]</scope>
    <source>
        <strain evidence="8 9">L3-3HA</strain>
    </source>
</reference>
<dbReference type="EMBL" id="VYKJ01000003">
    <property type="protein sequence ID" value="KAA9001348.1"/>
    <property type="molecule type" value="Genomic_DNA"/>
</dbReference>
<keyword evidence="2" id="KW-1003">Cell membrane</keyword>
<protein>
    <submittedName>
        <fullName evidence="8">Paraquat-inducible membrane protein A</fullName>
    </submittedName>
</protein>
<feature type="transmembrane region" description="Helical" evidence="7">
    <location>
        <begin position="96"/>
        <end position="121"/>
    </location>
</feature>
<proteinExistence type="predicted"/>
<keyword evidence="6 7" id="KW-0472">Membrane</keyword>
<keyword evidence="3" id="KW-0997">Cell inner membrane</keyword>
<evidence type="ECO:0000256" key="6">
    <source>
        <dbReference type="ARBA" id="ARBA00023136"/>
    </source>
</evidence>
<evidence type="ECO:0000256" key="7">
    <source>
        <dbReference type="SAM" id="Phobius"/>
    </source>
</evidence>
<keyword evidence="4 7" id="KW-0812">Transmembrane</keyword>
<dbReference type="Proteomes" id="UP000335415">
    <property type="component" value="Unassembled WGS sequence"/>
</dbReference>
<feature type="transmembrane region" description="Helical" evidence="7">
    <location>
        <begin position="174"/>
        <end position="192"/>
    </location>
</feature>
<organism evidence="8 9">
    <name type="scientific">Affinibrenneria salicis</name>
    <dbReference type="NCBI Taxonomy" id="2590031"/>
    <lineage>
        <taxon>Bacteria</taxon>
        <taxon>Pseudomonadati</taxon>
        <taxon>Pseudomonadota</taxon>
        <taxon>Gammaproteobacteria</taxon>
        <taxon>Enterobacterales</taxon>
        <taxon>Pectobacteriaceae</taxon>
        <taxon>Affinibrenneria</taxon>
    </lineage>
</organism>
<gene>
    <name evidence="8" type="ORF">FJU30_09035</name>
</gene>
<evidence type="ECO:0000256" key="3">
    <source>
        <dbReference type="ARBA" id="ARBA00022519"/>
    </source>
</evidence>
<evidence type="ECO:0000256" key="2">
    <source>
        <dbReference type="ARBA" id="ARBA00022475"/>
    </source>
</evidence>
<dbReference type="PANTHER" id="PTHR30462:SF3">
    <property type="entry name" value="INTERMEMBRANE TRANSPORT PROTEIN PQIA"/>
    <property type="match status" value="1"/>
</dbReference>
<evidence type="ECO:0000256" key="4">
    <source>
        <dbReference type="ARBA" id="ARBA00022692"/>
    </source>
</evidence>
<evidence type="ECO:0000313" key="9">
    <source>
        <dbReference type="Proteomes" id="UP000335415"/>
    </source>
</evidence>
<keyword evidence="9" id="KW-1185">Reference proteome</keyword>
<comment type="caution">
    <text evidence="8">The sequence shown here is derived from an EMBL/GenBank/DDBJ whole genome shotgun (WGS) entry which is preliminary data.</text>
</comment>
<name>A0A5J5G3E0_9GAMM</name>
<evidence type="ECO:0000313" key="8">
    <source>
        <dbReference type="EMBL" id="KAA9001348.1"/>
    </source>
</evidence>
<dbReference type="PANTHER" id="PTHR30462">
    <property type="entry name" value="INTERMEMBRANE TRANSPORT PROTEIN PQIB-RELATED"/>
    <property type="match status" value="1"/>
</dbReference>
<dbReference type="GO" id="GO:0005886">
    <property type="term" value="C:plasma membrane"/>
    <property type="evidence" value="ECO:0007669"/>
    <property type="project" value="UniProtKB-SubCell"/>
</dbReference>
<feature type="transmembrane region" description="Helical" evidence="7">
    <location>
        <begin position="383"/>
        <end position="402"/>
    </location>
</feature>
<sequence length="412" mass="45407">MKIYSCLTVCPQCDGVYRRRPYTANRTALCKRCQAVLWRSDGAGIARILPLSLAAAITFFIACVCPVMSVSFHGIHNEVTLWQAAWPPSLGQRFPLLALCTAFLLIFAPALQITLTIWLLLFARYRRRAPGFAMWMKTLLWLRPWSMIEVGVLGFLVAAVKLSSLLDVAPGPGGWALAVSLVLIVIITHHDLRPLWAIEPPRRAGAQAGDEPDAGETQICGCDVCGLVSALPTNDGDSRCPRCASRLTRHRPPGDARSWALLSAAVIFYIPANVLPVMYTSLFGRGSESTIMAGVIEFWRGGSYGIAAIIFIASVVIPCMKFLALGLLLITTRRHSGWARRERTRLYRITEWIGSWSMLDVVVVAVISALVQFHALSEAEPRAGIVFFALVVILTMLSALSFDPRRIWEGDK</sequence>
<feature type="transmembrane region" description="Helical" evidence="7">
    <location>
        <begin position="352"/>
        <end position="371"/>
    </location>
</feature>
<dbReference type="AlphaFoldDB" id="A0A5J5G3E0"/>
<feature type="transmembrane region" description="Helical" evidence="7">
    <location>
        <begin position="48"/>
        <end position="76"/>
    </location>
</feature>
<evidence type="ECO:0000256" key="1">
    <source>
        <dbReference type="ARBA" id="ARBA00004533"/>
    </source>
</evidence>
<dbReference type="Pfam" id="PF04403">
    <property type="entry name" value="PqiA"/>
    <property type="match status" value="2"/>
</dbReference>
<evidence type="ECO:0000256" key="5">
    <source>
        <dbReference type="ARBA" id="ARBA00022989"/>
    </source>
</evidence>
<accession>A0A5J5G3E0</accession>
<dbReference type="OrthoDB" id="9800207at2"/>
<dbReference type="InterPro" id="IPR051800">
    <property type="entry name" value="PqiA-PqiB_transport"/>
</dbReference>
<dbReference type="InterPro" id="IPR007498">
    <property type="entry name" value="PqiA-like"/>
</dbReference>
<feature type="transmembrane region" description="Helical" evidence="7">
    <location>
        <begin position="259"/>
        <end position="284"/>
    </location>
</feature>